<proteinExistence type="predicted"/>
<evidence type="ECO:0000313" key="2">
    <source>
        <dbReference type="EMBL" id="TCO41679.1"/>
    </source>
</evidence>
<dbReference type="InterPro" id="IPR011050">
    <property type="entry name" value="Pectin_lyase_fold/virulence"/>
</dbReference>
<evidence type="ECO:0000256" key="1">
    <source>
        <dbReference type="SAM" id="SignalP"/>
    </source>
</evidence>
<organism evidence="2 3">
    <name type="scientific">Dokdonella fugitiva</name>
    <dbReference type="NCBI Taxonomy" id="328517"/>
    <lineage>
        <taxon>Bacteria</taxon>
        <taxon>Pseudomonadati</taxon>
        <taxon>Pseudomonadota</taxon>
        <taxon>Gammaproteobacteria</taxon>
        <taxon>Lysobacterales</taxon>
        <taxon>Rhodanobacteraceae</taxon>
        <taxon>Dokdonella</taxon>
    </lineage>
</organism>
<dbReference type="GO" id="GO:0016829">
    <property type="term" value="F:lyase activity"/>
    <property type="evidence" value="ECO:0007669"/>
    <property type="project" value="UniProtKB-KW"/>
</dbReference>
<feature type="chain" id="PRO_5020328957" evidence="1">
    <location>
        <begin position="22"/>
        <end position="493"/>
    </location>
</feature>
<dbReference type="OrthoDB" id="5944341at2"/>
<keyword evidence="2" id="KW-0456">Lyase</keyword>
<sequence length="493" mass="50110">MIRTRPLLFAIAFAAASTAHSATFTVDHLGDGGSGSLRDAIARANATAEADVILFTPGLAGTIDLTGGELVVGASVTITGPGATRLTIDANGRSRVFRFDNPAAEARSWTISGLTITRGSATTANADSGGGLFYENPASSSSRPSLAISGVVFSANKASRKGGAVSVSGANLTLADVALDANEARGGFQPSGGALYLDRGLLTMQRSRVLDNTAELVGGGIRLASPGISAVITDSLIQGNSATLSGGGMHAGTMQSLRIARSSFVGNAVTNQTEGGGLYFDGSTDAGAVDNVVENSTFSANRTQHEAGRGSGIAVARGNLTVRNSTFAYNATSPATAPAPNAGGALWVANGTSTRVTVQSTLFSHNTHGDSNLRVDLARQTGVPESTLAADHNLFEASPAIGVLSSGNANIEGDARLGELTYHGGWTPVHPIGADSPAIDAGANPGALETDQRGAGFARTIDANPCRRPLVHVTDIGAYEYRADSIFCYGFNG</sequence>
<dbReference type="EMBL" id="SLWQ01000002">
    <property type="protein sequence ID" value="TCO41679.1"/>
    <property type="molecule type" value="Genomic_DNA"/>
</dbReference>
<protein>
    <submittedName>
        <fullName evidence="2">Parallel beta helix pectate lyase-like protein</fullName>
    </submittedName>
</protein>
<dbReference type="PANTHER" id="PTHR11319:SF35">
    <property type="entry name" value="OUTER MEMBRANE PROTEIN PMPC-RELATED"/>
    <property type="match status" value="1"/>
</dbReference>
<dbReference type="RefSeq" id="WP_131994107.1">
    <property type="nucleotide sequence ID" value="NZ_SLWQ01000002.1"/>
</dbReference>
<dbReference type="NCBIfam" id="NF041518">
    <property type="entry name" value="choice_anch_Q"/>
    <property type="match status" value="1"/>
</dbReference>
<keyword evidence="3" id="KW-1185">Reference proteome</keyword>
<dbReference type="PANTHER" id="PTHR11319">
    <property type="entry name" value="G PROTEIN-COUPLED RECEPTOR-RELATED"/>
    <property type="match status" value="1"/>
</dbReference>
<accession>A0A4R2ID29</accession>
<dbReference type="InterPro" id="IPR012334">
    <property type="entry name" value="Pectin_lyas_fold"/>
</dbReference>
<gene>
    <name evidence="2" type="ORF">EV148_10229</name>
</gene>
<reference evidence="2 3" key="1">
    <citation type="journal article" date="2015" name="Stand. Genomic Sci.">
        <title>Genomic Encyclopedia of Bacterial and Archaeal Type Strains, Phase III: the genomes of soil and plant-associated and newly described type strains.</title>
        <authorList>
            <person name="Whitman W.B."/>
            <person name="Woyke T."/>
            <person name="Klenk H.P."/>
            <person name="Zhou Y."/>
            <person name="Lilburn T.G."/>
            <person name="Beck B.J."/>
            <person name="De Vos P."/>
            <person name="Vandamme P."/>
            <person name="Eisen J.A."/>
            <person name="Garrity G."/>
            <person name="Hugenholtz P."/>
            <person name="Kyrpides N.C."/>
        </authorList>
    </citation>
    <scope>NUCLEOTIDE SEQUENCE [LARGE SCALE GENOMIC DNA]</scope>
    <source>
        <strain evidence="2 3">A3</strain>
    </source>
</reference>
<name>A0A4R2ID29_9GAMM</name>
<dbReference type="AlphaFoldDB" id="A0A4R2ID29"/>
<evidence type="ECO:0000313" key="3">
    <source>
        <dbReference type="Proteomes" id="UP000294862"/>
    </source>
</evidence>
<keyword evidence="1" id="KW-0732">Signal</keyword>
<dbReference type="SUPFAM" id="SSF51126">
    <property type="entry name" value="Pectin lyase-like"/>
    <property type="match status" value="1"/>
</dbReference>
<dbReference type="Gene3D" id="2.160.20.10">
    <property type="entry name" value="Single-stranded right-handed beta-helix, Pectin lyase-like"/>
    <property type="match status" value="1"/>
</dbReference>
<dbReference type="InterPro" id="IPR059226">
    <property type="entry name" value="Choice_anch_Q_dom"/>
</dbReference>
<dbReference type="Proteomes" id="UP000294862">
    <property type="component" value="Unassembled WGS sequence"/>
</dbReference>
<dbReference type="SMART" id="SM00710">
    <property type="entry name" value="PbH1"/>
    <property type="match status" value="7"/>
</dbReference>
<comment type="caution">
    <text evidence="2">The sequence shown here is derived from an EMBL/GenBank/DDBJ whole genome shotgun (WGS) entry which is preliminary data.</text>
</comment>
<feature type="signal peptide" evidence="1">
    <location>
        <begin position="1"/>
        <end position="21"/>
    </location>
</feature>
<dbReference type="InterPro" id="IPR006626">
    <property type="entry name" value="PbH1"/>
</dbReference>